<dbReference type="AlphaFoldDB" id="A0A5C5Y740"/>
<evidence type="ECO:0000313" key="10">
    <source>
        <dbReference type="Proteomes" id="UP000317238"/>
    </source>
</evidence>
<keyword evidence="5 8" id="KW-0812">Transmembrane</keyword>
<feature type="transmembrane region" description="Helical" evidence="8">
    <location>
        <begin position="223"/>
        <end position="242"/>
    </location>
</feature>
<gene>
    <name evidence="9" type="ORF">Pan14r_37970</name>
</gene>
<proteinExistence type="inferred from homology"/>
<keyword evidence="10" id="KW-1185">Reference proteome</keyword>
<keyword evidence="3" id="KW-0813">Transport</keyword>
<name>A0A5C5Y740_9PLAN</name>
<dbReference type="OrthoDB" id="119832at2"/>
<evidence type="ECO:0000256" key="8">
    <source>
        <dbReference type="RuleBase" id="RU363041"/>
    </source>
</evidence>
<organism evidence="9 10">
    <name type="scientific">Crateriforma conspicua</name>
    <dbReference type="NCBI Taxonomy" id="2527996"/>
    <lineage>
        <taxon>Bacteria</taxon>
        <taxon>Pseudomonadati</taxon>
        <taxon>Planctomycetota</taxon>
        <taxon>Planctomycetia</taxon>
        <taxon>Planctomycetales</taxon>
        <taxon>Planctomycetaceae</taxon>
        <taxon>Crateriforma</taxon>
    </lineage>
</organism>
<evidence type="ECO:0000256" key="1">
    <source>
        <dbReference type="ARBA" id="ARBA00004651"/>
    </source>
</evidence>
<comment type="caution">
    <text evidence="9">The sequence shown here is derived from an EMBL/GenBank/DDBJ whole genome shotgun (WGS) entry which is preliminary data.</text>
</comment>
<protein>
    <recommendedName>
        <fullName evidence="8">Probable membrane transporter protein</fullName>
    </recommendedName>
</protein>
<comment type="similarity">
    <text evidence="2 8">Belongs to the 4-toluene sulfonate uptake permease (TSUP) (TC 2.A.102) family.</text>
</comment>
<accession>A0A5C5Y740</accession>
<sequence>MNEILPWVFLVLCTLIASTLSAVTGFGGAAILLPVLVAMFGIRDAVPILTVAQLIGNGSRVWFNRKEIRYDVVGWFALGAVPAALIGGWLFAAAPAPALTRLLGVFLIAVVIFRHTSAIVKMPTMQLRWFAPLGAVTGFLSALIGTVGPLVAPFFLAFGLIKGAYIGTEALAAIVMHTTKLAAYGGGDAFSTLAAFIGLLLGPILILGSLLGKRLVDRVSERFFSLLIEGVLVVVGLIFLAGW</sequence>
<evidence type="ECO:0000256" key="6">
    <source>
        <dbReference type="ARBA" id="ARBA00022989"/>
    </source>
</evidence>
<feature type="transmembrane region" description="Helical" evidence="8">
    <location>
        <begin position="31"/>
        <end position="52"/>
    </location>
</feature>
<feature type="transmembrane region" description="Helical" evidence="8">
    <location>
        <begin position="189"/>
        <end position="211"/>
    </location>
</feature>
<evidence type="ECO:0000313" key="9">
    <source>
        <dbReference type="EMBL" id="TWT71487.1"/>
    </source>
</evidence>
<feature type="transmembrane region" description="Helical" evidence="8">
    <location>
        <begin position="129"/>
        <end position="148"/>
    </location>
</feature>
<dbReference type="Pfam" id="PF01925">
    <property type="entry name" value="TauE"/>
    <property type="match status" value="1"/>
</dbReference>
<dbReference type="RefSeq" id="WP_146439812.1">
    <property type="nucleotide sequence ID" value="NZ_SJPL01000001.1"/>
</dbReference>
<dbReference type="Proteomes" id="UP000317238">
    <property type="component" value="Unassembled WGS sequence"/>
</dbReference>
<feature type="transmembrane region" description="Helical" evidence="8">
    <location>
        <begin position="98"/>
        <end position="117"/>
    </location>
</feature>
<feature type="transmembrane region" description="Helical" evidence="8">
    <location>
        <begin position="72"/>
        <end position="92"/>
    </location>
</feature>
<reference evidence="9 10" key="1">
    <citation type="submission" date="2019-02" db="EMBL/GenBank/DDBJ databases">
        <title>Deep-cultivation of Planctomycetes and their phenomic and genomic characterization uncovers novel biology.</title>
        <authorList>
            <person name="Wiegand S."/>
            <person name="Jogler M."/>
            <person name="Boedeker C."/>
            <person name="Pinto D."/>
            <person name="Vollmers J."/>
            <person name="Rivas-Marin E."/>
            <person name="Kohn T."/>
            <person name="Peeters S.H."/>
            <person name="Heuer A."/>
            <person name="Rast P."/>
            <person name="Oberbeckmann S."/>
            <person name="Bunk B."/>
            <person name="Jeske O."/>
            <person name="Meyerdierks A."/>
            <person name="Storesund J.E."/>
            <person name="Kallscheuer N."/>
            <person name="Luecker S."/>
            <person name="Lage O.M."/>
            <person name="Pohl T."/>
            <person name="Merkel B.J."/>
            <person name="Hornburger P."/>
            <person name="Mueller R.-W."/>
            <person name="Bruemmer F."/>
            <person name="Labrenz M."/>
            <person name="Spormann A.M."/>
            <person name="Op Den Camp H."/>
            <person name="Overmann J."/>
            <person name="Amann R."/>
            <person name="Jetten M.S.M."/>
            <person name="Mascher T."/>
            <person name="Medema M.H."/>
            <person name="Devos D.P."/>
            <person name="Kaster A.-K."/>
            <person name="Ovreas L."/>
            <person name="Rohde M."/>
            <person name="Galperin M.Y."/>
            <person name="Jogler C."/>
        </authorList>
    </citation>
    <scope>NUCLEOTIDE SEQUENCE [LARGE SCALE GENOMIC DNA]</scope>
    <source>
        <strain evidence="9 10">Pan14r</strain>
    </source>
</reference>
<keyword evidence="7 8" id="KW-0472">Membrane</keyword>
<evidence type="ECO:0000256" key="2">
    <source>
        <dbReference type="ARBA" id="ARBA00009142"/>
    </source>
</evidence>
<evidence type="ECO:0000256" key="5">
    <source>
        <dbReference type="ARBA" id="ARBA00022692"/>
    </source>
</evidence>
<keyword evidence="6 8" id="KW-1133">Transmembrane helix</keyword>
<evidence type="ECO:0000256" key="7">
    <source>
        <dbReference type="ARBA" id="ARBA00023136"/>
    </source>
</evidence>
<evidence type="ECO:0000256" key="3">
    <source>
        <dbReference type="ARBA" id="ARBA00022448"/>
    </source>
</evidence>
<dbReference type="InterPro" id="IPR002781">
    <property type="entry name" value="TM_pro_TauE-like"/>
</dbReference>
<dbReference type="GO" id="GO:0005886">
    <property type="term" value="C:plasma membrane"/>
    <property type="evidence" value="ECO:0007669"/>
    <property type="project" value="UniProtKB-SubCell"/>
</dbReference>
<dbReference type="PANTHER" id="PTHR30269:SF37">
    <property type="entry name" value="MEMBRANE TRANSPORTER PROTEIN"/>
    <property type="match status" value="1"/>
</dbReference>
<dbReference type="InterPro" id="IPR052017">
    <property type="entry name" value="TSUP"/>
</dbReference>
<dbReference type="EMBL" id="SJPL01000001">
    <property type="protein sequence ID" value="TWT71487.1"/>
    <property type="molecule type" value="Genomic_DNA"/>
</dbReference>
<dbReference type="PANTHER" id="PTHR30269">
    <property type="entry name" value="TRANSMEMBRANE PROTEIN YFCA"/>
    <property type="match status" value="1"/>
</dbReference>
<keyword evidence="4 8" id="KW-1003">Cell membrane</keyword>
<evidence type="ECO:0000256" key="4">
    <source>
        <dbReference type="ARBA" id="ARBA00022475"/>
    </source>
</evidence>
<comment type="subcellular location">
    <subcellularLocation>
        <location evidence="1 8">Cell membrane</location>
        <topology evidence="1 8">Multi-pass membrane protein</topology>
    </subcellularLocation>
</comment>